<dbReference type="EMBL" id="KV426192">
    <property type="protein sequence ID" value="KZV85338.1"/>
    <property type="molecule type" value="Genomic_DNA"/>
</dbReference>
<feature type="region of interest" description="Disordered" evidence="1">
    <location>
        <begin position="415"/>
        <end position="474"/>
    </location>
</feature>
<name>A0A165DTT8_EXIGL</name>
<dbReference type="AlphaFoldDB" id="A0A165DTT8"/>
<organism evidence="2 3">
    <name type="scientific">Exidia glandulosa HHB12029</name>
    <dbReference type="NCBI Taxonomy" id="1314781"/>
    <lineage>
        <taxon>Eukaryota</taxon>
        <taxon>Fungi</taxon>
        <taxon>Dikarya</taxon>
        <taxon>Basidiomycota</taxon>
        <taxon>Agaricomycotina</taxon>
        <taxon>Agaricomycetes</taxon>
        <taxon>Auriculariales</taxon>
        <taxon>Exidiaceae</taxon>
        <taxon>Exidia</taxon>
    </lineage>
</organism>
<accession>A0A165DTT8</accession>
<protein>
    <submittedName>
        <fullName evidence="2">Uncharacterized protein</fullName>
    </submittedName>
</protein>
<keyword evidence="3" id="KW-1185">Reference proteome</keyword>
<gene>
    <name evidence="2" type="ORF">EXIGLDRAFT_804840</name>
</gene>
<dbReference type="Proteomes" id="UP000077266">
    <property type="component" value="Unassembled WGS sequence"/>
</dbReference>
<feature type="region of interest" description="Disordered" evidence="1">
    <location>
        <begin position="61"/>
        <end position="80"/>
    </location>
</feature>
<sequence>MAFRIDDPNSYPRNFMFDYFGFALTLPEMQGDFMKLCNDYSTDPATRALVNLAVQLLLLPPSPPPSATPSSTLNPDNVDSQSVIGMGQLASIDAHEATYQTTGTQYLVANRLQATPIPRLGQIVQDYNTTTPLGQSQGTPVPYYRPSSVSIHIGVHDGAVHPASDPFPLSRAATKAALPCVTSVRPSQLQQVGSAPPFQAITAPTAYTVAAAWASGAEGSSPTPSLTYASSLSSSATTVIPSVVETPTAQATPSPVVEMPWIEAGLEVMPTTARVAAWCNENGLPATLQSFQCPRSECPGTHDKPSTFKTQKALVSHLKRCGPPIPCTLCRVPHRAYNRPIIFHTHRLGEKLASHNGRVECAKMVKLAGDTARVYWWLKRHGKSIDDWQLRGKPKGKKSLAQKLREYELEVKAGNAHEDPAWAAVDDESDDEFEGAEDGEEGAGNDDTETGGEDEQVSNDERMADGDEYENEDM</sequence>
<proteinExistence type="predicted"/>
<evidence type="ECO:0000313" key="2">
    <source>
        <dbReference type="EMBL" id="KZV85338.1"/>
    </source>
</evidence>
<dbReference type="InParanoid" id="A0A165DTT8"/>
<reference evidence="2 3" key="1">
    <citation type="journal article" date="2016" name="Mol. Biol. Evol.">
        <title>Comparative Genomics of Early-Diverging Mushroom-Forming Fungi Provides Insights into the Origins of Lignocellulose Decay Capabilities.</title>
        <authorList>
            <person name="Nagy L.G."/>
            <person name="Riley R."/>
            <person name="Tritt A."/>
            <person name="Adam C."/>
            <person name="Daum C."/>
            <person name="Floudas D."/>
            <person name="Sun H."/>
            <person name="Yadav J.S."/>
            <person name="Pangilinan J."/>
            <person name="Larsson K.H."/>
            <person name="Matsuura K."/>
            <person name="Barry K."/>
            <person name="Labutti K."/>
            <person name="Kuo R."/>
            <person name="Ohm R.A."/>
            <person name="Bhattacharya S.S."/>
            <person name="Shirouzu T."/>
            <person name="Yoshinaga Y."/>
            <person name="Martin F.M."/>
            <person name="Grigoriev I.V."/>
            <person name="Hibbett D.S."/>
        </authorList>
    </citation>
    <scope>NUCLEOTIDE SEQUENCE [LARGE SCALE GENOMIC DNA]</scope>
    <source>
        <strain evidence="2 3">HHB12029</strain>
    </source>
</reference>
<feature type="compositionally biased region" description="Acidic residues" evidence="1">
    <location>
        <begin position="425"/>
        <end position="458"/>
    </location>
</feature>
<evidence type="ECO:0000313" key="3">
    <source>
        <dbReference type="Proteomes" id="UP000077266"/>
    </source>
</evidence>
<evidence type="ECO:0000256" key="1">
    <source>
        <dbReference type="SAM" id="MobiDB-lite"/>
    </source>
</evidence>